<protein>
    <recommendedName>
        <fullName evidence="2">AAA+ ATPase domain-containing protein</fullName>
    </recommendedName>
</protein>
<reference evidence="3 4" key="1">
    <citation type="submission" date="2020-08" db="EMBL/GenBank/DDBJ databases">
        <title>Genomic Encyclopedia of Type Strains, Phase III (KMG-III): the genomes of soil and plant-associated and newly described type strains.</title>
        <authorList>
            <person name="Whitman W."/>
        </authorList>
    </citation>
    <scope>NUCLEOTIDE SEQUENCE [LARGE SCALE GENOMIC DNA]</scope>
    <source>
        <strain evidence="3 4">CECT 8803</strain>
    </source>
</reference>
<dbReference type="RefSeq" id="WP_183416349.1">
    <property type="nucleotide sequence ID" value="NZ_JACHXA010000004.1"/>
</dbReference>
<dbReference type="SUPFAM" id="SSF52540">
    <property type="entry name" value="P-loop containing nucleoside triphosphate hydrolases"/>
    <property type="match status" value="1"/>
</dbReference>
<dbReference type="InterPro" id="IPR003593">
    <property type="entry name" value="AAA+_ATPase"/>
</dbReference>
<dbReference type="Gene3D" id="3.40.50.300">
    <property type="entry name" value="P-loop containing nucleotide triphosphate hydrolases"/>
    <property type="match status" value="1"/>
</dbReference>
<evidence type="ECO:0000259" key="2">
    <source>
        <dbReference type="SMART" id="SM00382"/>
    </source>
</evidence>
<evidence type="ECO:0000313" key="4">
    <source>
        <dbReference type="Proteomes" id="UP000581135"/>
    </source>
</evidence>
<proteinExistence type="predicted"/>
<evidence type="ECO:0000313" key="3">
    <source>
        <dbReference type="EMBL" id="MBB3065529.1"/>
    </source>
</evidence>
<sequence length="461" mass="51671">MTSEFGAQKLAQPQGDFEQLQSDISDTTPQETPDVVLEAPKEPKNISETGVSKTVIEALILKTMISLKVETIAKLCKSLFLPYSIVEQIMEEMRTSGMVEILGSTGEGAGDQFRFTLTTSGRKIALEALDRNKYVGPAPVGLKAFAERVLKQSIINEMIPRERIDECFGDLVVPEELVEELGPAVNSGRAVLLYGTPGNGKSSLAERMGRMFLSEIYIPHCVEVGGDIIKLYDPALHRAVGPEEPVDSIFKTVSIEREDIDKRWVKIKRPLVIAGGELTLEMLDLQFNALSGFYEAPLHMKALNGIMMIDDFGRQLVSPESLLNRWIVPLEKRIDFLKLHTGKSFEIPFDALVVFSTNLSPKDLMDPAFLRRIPYKVRIEGPTFEDFAMIFQRVASEAGLVIDDETIREVAGFLEQKQLQLANYQPKFIIDQVVAACKYARTERRCDQKLINRAMRNLQVD</sequence>
<organism evidence="3 4">
    <name type="scientific">Limibacillus halophilus</name>
    <dbReference type="NCBI Taxonomy" id="1579333"/>
    <lineage>
        <taxon>Bacteria</taxon>
        <taxon>Pseudomonadati</taxon>
        <taxon>Pseudomonadota</taxon>
        <taxon>Alphaproteobacteria</taxon>
        <taxon>Rhodospirillales</taxon>
        <taxon>Rhodovibrionaceae</taxon>
        <taxon>Limibacillus</taxon>
    </lineage>
</organism>
<evidence type="ECO:0000256" key="1">
    <source>
        <dbReference type="SAM" id="MobiDB-lite"/>
    </source>
</evidence>
<dbReference type="AlphaFoldDB" id="A0A839SU56"/>
<dbReference type="SMART" id="SM00382">
    <property type="entry name" value="AAA"/>
    <property type="match status" value="1"/>
</dbReference>
<feature type="domain" description="AAA+ ATPase" evidence="2">
    <location>
        <begin position="187"/>
        <end position="383"/>
    </location>
</feature>
<feature type="region of interest" description="Disordered" evidence="1">
    <location>
        <begin position="1"/>
        <end position="33"/>
    </location>
</feature>
<dbReference type="EMBL" id="JACHXA010000004">
    <property type="protein sequence ID" value="MBB3065529.1"/>
    <property type="molecule type" value="Genomic_DNA"/>
</dbReference>
<dbReference type="InterPro" id="IPR027417">
    <property type="entry name" value="P-loop_NTPase"/>
</dbReference>
<name>A0A839SU56_9PROT</name>
<comment type="caution">
    <text evidence="3">The sequence shown here is derived from an EMBL/GenBank/DDBJ whole genome shotgun (WGS) entry which is preliminary data.</text>
</comment>
<gene>
    <name evidence="3" type="ORF">FHR98_001816</name>
</gene>
<dbReference type="Proteomes" id="UP000581135">
    <property type="component" value="Unassembled WGS sequence"/>
</dbReference>
<accession>A0A839SU56</accession>
<feature type="compositionally biased region" description="Polar residues" evidence="1">
    <location>
        <begin position="19"/>
        <end position="31"/>
    </location>
</feature>
<keyword evidence="4" id="KW-1185">Reference proteome</keyword>